<dbReference type="InterPro" id="IPR027787">
    <property type="entry name" value="Alpha/beta-hydrolase_catalytic"/>
</dbReference>
<feature type="transmembrane region" description="Helical" evidence="1">
    <location>
        <begin position="87"/>
        <end position="108"/>
    </location>
</feature>
<evidence type="ECO:0000259" key="2">
    <source>
        <dbReference type="Pfam" id="PF10081"/>
    </source>
</evidence>
<dbReference type="Pfam" id="PF15420">
    <property type="entry name" value="Abhydrolase_9_N"/>
    <property type="match status" value="1"/>
</dbReference>
<accession>A0ABS8K504</accession>
<evidence type="ECO:0000256" key="1">
    <source>
        <dbReference type="SAM" id="Phobius"/>
    </source>
</evidence>
<evidence type="ECO:0000313" key="4">
    <source>
        <dbReference type="EMBL" id="MCC8397221.1"/>
    </source>
</evidence>
<proteinExistence type="predicted"/>
<gene>
    <name evidence="4" type="ORF">LJ656_32095</name>
</gene>
<organism evidence="4 5">
    <name type="scientific">Paraburkholderia sejongensis</name>
    <dbReference type="NCBI Taxonomy" id="2886946"/>
    <lineage>
        <taxon>Bacteria</taxon>
        <taxon>Pseudomonadati</taxon>
        <taxon>Pseudomonadota</taxon>
        <taxon>Betaproteobacteria</taxon>
        <taxon>Burkholderiales</taxon>
        <taxon>Burkholderiaceae</taxon>
        <taxon>Paraburkholderia</taxon>
    </lineage>
</organism>
<dbReference type="Pfam" id="PF10081">
    <property type="entry name" value="Abhydrolase_9"/>
    <property type="match status" value="1"/>
</dbReference>
<feature type="transmembrane region" description="Helical" evidence="1">
    <location>
        <begin position="162"/>
        <end position="185"/>
    </location>
</feature>
<evidence type="ECO:0000259" key="3">
    <source>
        <dbReference type="Pfam" id="PF15420"/>
    </source>
</evidence>
<evidence type="ECO:0000313" key="5">
    <source>
        <dbReference type="Proteomes" id="UP001431019"/>
    </source>
</evidence>
<protein>
    <submittedName>
        <fullName evidence="4">Alpha/beta-hydrolase family protein</fullName>
    </submittedName>
</protein>
<sequence length="572" mass="61372">MQNVHKLEAPALRNALGTPTLGGSLLALLFWWQSLTPTLIPRSWGMQTAIGAICVAIGYGIGTMAGAGVHRLLKWWGCLPASMIRRCGWTVLAVAWLAAIFVGPKLWLDWQNEQRSFMGMASIGWSDGVLVGLLSPFAAVVLVGAGRVMIHGFAAAKRVVQRYVPSIVSVPATALLVAVIGIALARGVALPAFTAAANFVHARVNEKTADGIQAPSSSAVSGSSASLVAWDTLGLRGRNFVAAVTSGQELATSHATDAGFVDPVRVYVGLDSAKSARQRAQLAVRELERAGGFKRKVLVVWVPTGTGWIVPKAATSLEQMYRGDTAIVAIQYSFLPSLLAVFMDDGLANEAGITLFNAVRARWSMLPPDRRPKLVVFGKSLGAAGVEASFVGADASASVANMVGQTDGVLITGGRQSNPIHSQLTRERDSRSPFWQPIFDEGRSVRFLNRDPHQLSLDADWPAPRIVYLQHAADPAVFWNGKALWWPPEWMAAPRGFDVRDAVRWFPIVSGVQAAGDLLNQLNVPPGFGHNYASSEYVKAWASIMPPDGWTDADTERLAHSIDETAGDESEP</sequence>
<feature type="transmembrane region" description="Helical" evidence="1">
    <location>
        <begin position="128"/>
        <end position="150"/>
    </location>
</feature>
<dbReference type="InterPro" id="IPR027788">
    <property type="entry name" value="Alpha/beta-hydrolase_N_dom"/>
</dbReference>
<feature type="transmembrane region" description="Helical" evidence="1">
    <location>
        <begin position="12"/>
        <end position="32"/>
    </location>
</feature>
<feature type="domain" description="Alpha/beta-hydrolase catalytic" evidence="2">
    <location>
        <begin position="264"/>
        <end position="558"/>
    </location>
</feature>
<feature type="domain" description="Alpha/beta-hydrolase N-terminal" evidence="3">
    <location>
        <begin position="35"/>
        <end position="242"/>
    </location>
</feature>
<name>A0ABS8K504_9BURK</name>
<keyword evidence="1" id="KW-1133">Transmembrane helix</keyword>
<comment type="caution">
    <text evidence="4">The sequence shown here is derived from an EMBL/GenBank/DDBJ whole genome shotgun (WGS) entry which is preliminary data.</text>
</comment>
<feature type="transmembrane region" description="Helical" evidence="1">
    <location>
        <begin position="44"/>
        <end position="67"/>
    </location>
</feature>
<keyword evidence="5" id="KW-1185">Reference proteome</keyword>
<dbReference type="EMBL" id="JAJITD010000025">
    <property type="protein sequence ID" value="MCC8397221.1"/>
    <property type="molecule type" value="Genomic_DNA"/>
</dbReference>
<keyword evidence="1" id="KW-0812">Transmembrane</keyword>
<dbReference type="Proteomes" id="UP001431019">
    <property type="component" value="Unassembled WGS sequence"/>
</dbReference>
<keyword evidence="1" id="KW-0472">Membrane</keyword>
<reference evidence="4 5" key="1">
    <citation type="submission" date="2021-11" db="EMBL/GenBank/DDBJ databases">
        <authorList>
            <person name="Oh E.-T."/>
            <person name="Kim S.-B."/>
        </authorList>
    </citation>
    <scope>NUCLEOTIDE SEQUENCE [LARGE SCALE GENOMIC DNA]</scope>
    <source>
        <strain evidence="4 5">MMS20-SJTR3</strain>
    </source>
</reference>
<dbReference type="RefSeq" id="WP_230513483.1">
    <property type="nucleotide sequence ID" value="NZ_JAJITD010000025.1"/>
</dbReference>